<dbReference type="InParanoid" id="A7RLV3"/>
<dbReference type="Pfam" id="PF01419">
    <property type="entry name" value="Jacalin"/>
    <property type="match status" value="1"/>
</dbReference>
<dbReference type="OMA" id="TYWANYA"/>
<dbReference type="Gene3D" id="2.100.10.30">
    <property type="entry name" value="Jacalin-like lectin domain"/>
    <property type="match status" value="1"/>
</dbReference>
<dbReference type="SUPFAM" id="SSF51101">
    <property type="entry name" value="Mannose-binding lectins"/>
    <property type="match status" value="1"/>
</dbReference>
<dbReference type="PANTHER" id="PTHR21054">
    <property type="entry name" value="ZINC METALLOPROTEINASE-RELATED"/>
    <property type="match status" value="1"/>
</dbReference>
<dbReference type="InterPro" id="IPR021917">
    <property type="entry name" value="Unchr_Zn-peptidase-like"/>
</dbReference>
<reference evidence="2 3" key="1">
    <citation type="journal article" date="2007" name="Science">
        <title>Sea anemone genome reveals ancestral eumetazoan gene repertoire and genomic organization.</title>
        <authorList>
            <person name="Putnam N.H."/>
            <person name="Srivastava M."/>
            <person name="Hellsten U."/>
            <person name="Dirks B."/>
            <person name="Chapman J."/>
            <person name="Salamov A."/>
            <person name="Terry A."/>
            <person name="Shapiro H."/>
            <person name="Lindquist E."/>
            <person name="Kapitonov V.V."/>
            <person name="Jurka J."/>
            <person name="Genikhovich G."/>
            <person name="Grigoriev I.V."/>
            <person name="Lucas S.M."/>
            <person name="Steele R.E."/>
            <person name="Finnerty J.R."/>
            <person name="Technau U."/>
            <person name="Martindale M.Q."/>
            <person name="Rokhsar D.S."/>
        </authorList>
    </citation>
    <scope>NUCLEOTIDE SEQUENCE [LARGE SCALE GENOMIC DNA]</scope>
    <source>
        <strain evidence="3">CH2 X CH6</strain>
    </source>
</reference>
<dbReference type="eggNOG" id="KOG4525">
    <property type="taxonomic scope" value="Eukaryota"/>
</dbReference>
<dbReference type="EMBL" id="DS469519">
    <property type="protein sequence ID" value="EDO47397.1"/>
    <property type="molecule type" value="Genomic_DNA"/>
</dbReference>
<name>A7RLV3_NEMVE</name>
<proteinExistence type="predicted"/>
<sequence>MEDRNDDEKDHVTKTLEARKHLTNHSVPSYLETWHLLPRQMMEQSSLSTLENMASKLSVEETAIEVDLRNGQTLYHPLVLLEGDCHRKKKNEKSKLYEKTQHVDKFSVSTKDKYSSSSAMDHVLVETRTKCTKWPIVDDAFKALVVLIPGSNLLKVKVCLDGEWRHKELSLIYQPLQLERFVRVVYIKCRDSDGTFQAPPGSSCDIDVARQKLAFNARLLQSFTAHNLYKHGLGYQTFRLEEDTEGEPLVHVFTTALCMEEALALSGGQLYDRFHQELVNSSLYDKNCKLWAFMSFTRYNPPLPEEFNEKDIPMYVKGHTALGGGSLALFGTGGLHTWASCIEEVWPCFTDTRMIDKRTLFDDSSRRGTYWANYATCLGAAMHELGHCFDLAHTPAGIMGRGFDDINLVFTLQTTLQKKSSSGSGKVVYTRQICIRVTNKPSTALIRWLSSAPSQDNFKKHNPVVHWGHDVCGPVGNCGSFAQPEQSPFNDRTWLANQEMELDGYLIFANKYVNCVQTLGKDKKEGKVISQPRGTEAAGRRYVFQFTSPDERLTSIDVRAGGWVDAIRLHTNFKSSVWMGGSGGDLYELRSPEGRRMVGLFGTAGKYVGSIGALLDSHKPSEDEDLIIESPRGLRLVELQNKKHGEVYKHWEFLQDPPSHLALPRKDIVQDQATIQIIDDAGNICRAGCGYDYTDVLAGTVPARVSPPINSSDP</sequence>
<dbReference type="SMART" id="SM00915">
    <property type="entry name" value="Jacalin"/>
    <property type="match status" value="1"/>
</dbReference>
<evidence type="ECO:0000313" key="3">
    <source>
        <dbReference type="Proteomes" id="UP000001593"/>
    </source>
</evidence>
<accession>A7RLV3</accession>
<gene>
    <name evidence="2" type="ORF">NEMVEDRAFT_v1g239221</name>
</gene>
<dbReference type="InterPro" id="IPR053002">
    <property type="entry name" value="Metalloproteinase_M10B"/>
</dbReference>
<dbReference type="PANTHER" id="PTHR21054:SF2">
    <property type="entry name" value="MIP04191P"/>
    <property type="match status" value="1"/>
</dbReference>
<evidence type="ECO:0000259" key="1">
    <source>
        <dbReference type="SMART" id="SM00915"/>
    </source>
</evidence>
<dbReference type="AlphaFoldDB" id="A7RLV3"/>
<dbReference type="Pfam" id="PF12044">
    <property type="entry name" value="Metallopep"/>
    <property type="match status" value="1"/>
</dbReference>
<dbReference type="InterPro" id="IPR001229">
    <property type="entry name" value="Jacalin-like_lectin_dom"/>
</dbReference>
<dbReference type="Proteomes" id="UP000001593">
    <property type="component" value="Unassembled WGS sequence"/>
</dbReference>
<dbReference type="InterPro" id="IPR036404">
    <property type="entry name" value="Jacalin-like_lectin_dom_sf"/>
</dbReference>
<keyword evidence="3" id="KW-1185">Reference proteome</keyword>
<organism evidence="2 3">
    <name type="scientific">Nematostella vectensis</name>
    <name type="common">Starlet sea anemone</name>
    <dbReference type="NCBI Taxonomy" id="45351"/>
    <lineage>
        <taxon>Eukaryota</taxon>
        <taxon>Metazoa</taxon>
        <taxon>Cnidaria</taxon>
        <taxon>Anthozoa</taxon>
        <taxon>Hexacorallia</taxon>
        <taxon>Actiniaria</taxon>
        <taxon>Edwardsiidae</taxon>
        <taxon>Nematostella</taxon>
    </lineage>
</organism>
<dbReference type="HOGENOM" id="CLU_386992_0_0_1"/>
<protein>
    <recommendedName>
        <fullName evidence="1">Jacalin-type lectin domain-containing protein</fullName>
    </recommendedName>
</protein>
<evidence type="ECO:0000313" key="2">
    <source>
        <dbReference type="EMBL" id="EDO47397.1"/>
    </source>
</evidence>
<feature type="domain" description="Jacalin-type lectin" evidence="1">
    <location>
        <begin position="500"/>
        <end position="617"/>
    </location>
</feature>